<organism evidence="1 2">
    <name type="scientific">Sphingobium ummariense RL-3</name>
    <dbReference type="NCBI Taxonomy" id="1346791"/>
    <lineage>
        <taxon>Bacteria</taxon>
        <taxon>Pseudomonadati</taxon>
        <taxon>Pseudomonadota</taxon>
        <taxon>Alphaproteobacteria</taxon>
        <taxon>Sphingomonadales</taxon>
        <taxon>Sphingomonadaceae</taxon>
        <taxon>Sphingobium</taxon>
    </lineage>
</organism>
<name>T0K1G9_9SPHN</name>
<dbReference type="GO" id="GO:0016791">
    <property type="term" value="F:phosphatase activity"/>
    <property type="evidence" value="ECO:0007669"/>
    <property type="project" value="TreeGrafter"/>
</dbReference>
<dbReference type="Proteomes" id="UP000015523">
    <property type="component" value="Unassembled WGS sequence"/>
</dbReference>
<dbReference type="SUPFAM" id="SSF53254">
    <property type="entry name" value="Phosphoglycerate mutase-like"/>
    <property type="match status" value="1"/>
</dbReference>
<comment type="caution">
    <text evidence="1">The sequence shown here is derived from an EMBL/GenBank/DDBJ whole genome shotgun (WGS) entry which is preliminary data.</text>
</comment>
<dbReference type="AlphaFoldDB" id="T0K1G9"/>
<dbReference type="Pfam" id="PF00300">
    <property type="entry name" value="His_Phos_1"/>
    <property type="match status" value="1"/>
</dbReference>
<dbReference type="InterPro" id="IPR013078">
    <property type="entry name" value="His_Pase_superF_clade-1"/>
</dbReference>
<evidence type="ECO:0000313" key="1">
    <source>
        <dbReference type="EMBL" id="EQB30404.1"/>
    </source>
</evidence>
<dbReference type="eggNOG" id="COG0406">
    <property type="taxonomic scope" value="Bacteria"/>
</dbReference>
<dbReference type="Gene3D" id="3.40.50.1240">
    <property type="entry name" value="Phosphoglycerate mutase-like"/>
    <property type="match status" value="1"/>
</dbReference>
<dbReference type="PANTHER" id="PTHR48100">
    <property type="entry name" value="BROAD-SPECIFICITY PHOSPHATASE YOR283W-RELATED"/>
    <property type="match status" value="1"/>
</dbReference>
<dbReference type="InterPro" id="IPR050275">
    <property type="entry name" value="PGM_Phosphatase"/>
</dbReference>
<keyword evidence="2" id="KW-1185">Reference proteome</keyword>
<accession>T0K1G9</accession>
<proteinExistence type="predicted"/>
<dbReference type="CDD" id="cd07067">
    <property type="entry name" value="HP_PGM_like"/>
    <property type="match status" value="1"/>
</dbReference>
<dbReference type="STRING" id="1346791.M529_18810"/>
<evidence type="ECO:0008006" key="3">
    <source>
        <dbReference type="Google" id="ProtNLM"/>
    </source>
</evidence>
<evidence type="ECO:0000313" key="2">
    <source>
        <dbReference type="Proteomes" id="UP000015523"/>
    </source>
</evidence>
<sequence>MLAGIYVEDAGQPVVTTILLVRHAAHDDLGRVLSGRSSTPLNRNGEREALRLARHLQQDMIGRIEASPCLRTQQTASIIGGQIGLEVKAVAALDEIDFGEWTGRTFSELADDPLWDAWNSARATAVPPRGEGMAAAVERTVAHLEGKAGADEGTALCVTHGDVIRGVVCHYLGVDLDHIHRFDVDPASVTRLELFPGAARLSYINRAFA</sequence>
<reference evidence="1 2" key="1">
    <citation type="journal article" date="2013" name="Genome Announc.">
        <title>Draft Genome Sequence of Sphingobium ummariense Strain RL-3, a Hexachlorocyclohexane-Degrading Bacterium.</title>
        <authorList>
            <person name="Kohli P."/>
            <person name="Dua A."/>
            <person name="Sangwan N."/>
            <person name="Oldach P."/>
            <person name="Khurana J.P."/>
            <person name="Lal R."/>
        </authorList>
    </citation>
    <scope>NUCLEOTIDE SEQUENCE [LARGE SCALE GENOMIC DNA]</scope>
    <source>
        <strain evidence="1 2">RL-3</strain>
    </source>
</reference>
<dbReference type="PATRIC" id="fig|1346791.3.peg.3630"/>
<protein>
    <recommendedName>
        <fullName evidence="3">Phosphoglycerate mutase</fullName>
    </recommendedName>
</protein>
<dbReference type="SMART" id="SM00855">
    <property type="entry name" value="PGAM"/>
    <property type="match status" value="1"/>
</dbReference>
<dbReference type="GO" id="GO:0005737">
    <property type="term" value="C:cytoplasm"/>
    <property type="evidence" value="ECO:0007669"/>
    <property type="project" value="TreeGrafter"/>
</dbReference>
<gene>
    <name evidence="1" type="ORF">M529_18810</name>
</gene>
<dbReference type="EMBL" id="AUWY01000120">
    <property type="protein sequence ID" value="EQB30404.1"/>
    <property type="molecule type" value="Genomic_DNA"/>
</dbReference>
<dbReference type="InterPro" id="IPR029033">
    <property type="entry name" value="His_PPase_superfam"/>
</dbReference>
<dbReference type="PANTHER" id="PTHR48100:SF62">
    <property type="entry name" value="GLUCOSYL-3-PHOSPHOGLYCERATE PHOSPHATASE"/>
    <property type="match status" value="1"/>
</dbReference>